<evidence type="ECO:0000313" key="2">
    <source>
        <dbReference type="EMBL" id="ENV81849.1"/>
    </source>
</evidence>
<comment type="caution">
    <text evidence="2">The sequence shown here is derived from an EMBL/GenBank/DDBJ whole genome shotgun (WGS) entry which is preliminary data.</text>
</comment>
<feature type="transmembrane region" description="Helical" evidence="1">
    <location>
        <begin position="446"/>
        <end position="464"/>
    </location>
</feature>
<dbReference type="EMBL" id="APQD01000020">
    <property type="protein sequence ID" value="ENV81849.1"/>
    <property type="molecule type" value="Genomic_DNA"/>
</dbReference>
<feature type="transmembrane region" description="Helical" evidence="1">
    <location>
        <begin position="179"/>
        <end position="201"/>
    </location>
</feature>
<organism evidence="2 3">
    <name type="scientific">Acinetobacter bouvetii DSM 14964 = CIP 107468</name>
    <dbReference type="NCBI Taxonomy" id="1120925"/>
    <lineage>
        <taxon>Bacteria</taxon>
        <taxon>Pseudomonadati</taxon>
        <taxon>Pseudomonadota</taxon>
        <taxon>Gammaproteobacteria</taxon>
        <taxon>Moraxellales</taxon>
        <taxon>Moraxellaceae</taxon>
        <taxon>Acinetobacter</taxon>
    </lineage>
</organism>
<sequence length="475" mass="54998">MNIVVHKNNIVFGIVSSALSAIMVGVDFVYIAIPFFLGMLSLLEAVSLGMKKGGSLFHPYVFVSLVLVWVLILSPIVSIYYKQYLFYSPKEIDWNKWVYICFWFYFFVAVLHYICGLIFLKKVETSKVDYKLKKKSALFICCFFLLFSMACQVLVYAKFGGITGYMTTWTEDRSEFDGLGMLFMLAEPFPILALLSLCLFVKKENLKNPLLFVISIFLIFFILKLLFGGFRGSRSNTIWGLFWFAGVIHIYYFKLKKTHLIVGLVFLILFMNLYSIYKSFGVDAFSMQYSLEDTGRFEDNPTITILLNDFSRVGLHSYMLYQYYDFGFYDIKFGQTYLSTINKILPLWGEFDLYTKNSAGSEILYDKKSSLVFQDFYNSRIYGAYGEAFLNFGPIIAVFVFGLFSTLIAFMDNFTRRISKSDPYLLLIPFLSNLCLMSLLADSDNLLFFFFKNGFLVILFLFLIKNFAMIKKYGV</sequence>
<feature type="transmembrane region" description="Helical" evidence="1">
    <location>
        <begin position="210"/>
        <end position="230"/>
    </location>
</feature>
<dbReference type="PATRIC" id="fig|1120925.3.peg.2809"/>
<feature type="transmembrane region" description="Helical" evidence="1">
    <location>
        <begin position="28"/>
        <end position="48"/>
    </location>
</feature>
<feature type="transmembrane region" description="Helical" evidence="1">
    <location>
        <begin position="97"/>
        <end position="120"/>
    </location>
</feature>
<dbReference type="OrthoDB" id="7068676at2"/>
<feature type="transmembrane region" description="Helical" evidence="1">
    <location>
        <begin position="136"/>
        <end position="159"/>
    </location>
</feature>
<keyword evidence="1" id="KW-0812">Transmembrane</keyword>
<keyword evidence="1" id="KW-0472">Membrane</keyword>
<dbReference type="eggNOG" id="COG0477">
    <property type="taxonomic scope" value="Bacteria"/>
</dbReference>
<gene>
    <name evidence="2" type="ORF">F941_02667</name>
</gene>
<evidence type="ECO:0000256" key="1">
    <source>
        <dbReference type="SAM" id="Phobius"/>
    </source>
</evidence>
<dbReference type="RefSeq" id="WP_005012234.1">
    <property type="nucleotide sequence ID" value="NZ_KB849728.1"/>
</dbReference>
<protein>
    <recommendedName>
        <fullName evidence="4">Oligosaccharide repeat unit polymerase</fullName>
    </recommendedName>
</protein>
<evidence type="ECO:0008006" key="4">
    <source>
        <dbReference type="Google" id="ProtNLM"/>
    </source>
</evidence>
<accession>N9DGU0</accession>
<feature type="transmembrane region" description="Helical" evidence="1">
    <location>
        <begin position="423"/>
        <end position="440"/>
    </location>
</feature>
<feature type="transmembrane region" description="Helical" evidence="1">
    <location>
        <begin position="236"/>
        <end position="253"/>
    </location>
</feature>
<feature type="transmembrane region" description="Helical" evidence="1">
    <location>
        <begin position="388"/>
        <end position="411"/>
    </location>
</feature>
<name>N9DGU0_9GAMM</name>
<evidence type="ECO:0000313" key="3">
    <source>
        <dbReference type="Proteomes" id="UP000018460"/>
    </source>
</evidence>
<keyword evidence="3" id="KW-1185">Reference proteome</keyword>
<feature type="transmembrane region" description="Helical" evidence="1">
    <location>
        <begin position="60"/>
        <end position="81"/>
    </location>
</feature>
<feature type="transmembrane region" description="Helical" evidence="1">
    <location>
        <begin position="260"/>
        <end position="277"/>
    </location>
</feature>
<dbReference type="AlphaFoldDB" id="N9DGU0"/>
<reference evidence="2 3" key="1">
    <citation type="submission" date="2013-02" db="EMBL/GenBank/DDBJ databases">
        <title>The Genome Sequence of Acinetobacter bouvetii CIP 107468.</title>
        <authorList>
            <consortium name="The Broad Institute Genome Sequencing Platform"/>
            <consortium name="The Broad Institute Genome Sequencing Center for Infectious Disease"/>
            <person name="Cerqueira G."/>
            <person name="Feldgarden M."/>
            <person name="Courvalin P."/>
            <person name="Perichon B."/>
            <person name="Grillot-Courvalin C."/>
            <person name="Clermont D."/>
            <person name="Rocha E."/>
            <person name="Yoon E.-J."/>
            <person name="Nemec A."/>
            <person name="Walker B."/>
            <person name="Young S.K."/>
            <person name="Zeng Q."/>
            <person name="Gargeya S."/>
            <person name="Fitzgerald M."/>
            <person name="Haas B."/>
            <person name="Abouelleil A."/>
            <person name="Alvarado L."/>
            <person name="Arachchi H.M."/>
            <person name="Berlin A.M."/>
            <person name="Chapman S.B."/>
            <person name="Dewar J."/>
            <person name="Goldberg J."/>
            <person name="Griggs A."/>
            <person name="Gujja S."/>
            <person name="Hansen M."/>
            <person name="Howarth C."/>
            <person name="Imamovic A."/>
            <person name="Larimer J."/>
            <person name="McCowan C."/>
            <person name="Murphy C."/>
            <person name="Neiman D."/>
            <person name="Pearson M."/>
            <person name="Priest M."/>
            <person name="Roberts A."/>
            <person name="Saif S."/>
            <person name="Shea T."/>
            <person name="Sisk P."/>
            <person name="Sykes S."/>
            <person name="Wortman J."/>
            <person name="Nusbaum C."/>
            <person name="Birren B."/>
        </authorList>
    </citation>
    <scope>NUCLEOTIDE SEQUENCE [LARGE SCALE GENOMIC DNA]</scope>
    <source>
        <strain evidence="2 3">CIP 107468</strain>
    </source>
</reference>
<proteinExistence type="predicted"/>
<dbReference type="Proteomes" id="UP000018460">
    <property type="component" value="Unassembled WGS sequence"/>
</dbReference>
<keyword evidence="1" id="KW-1133">Transmembrane helix</keyword>